<organism evidence="1 2">
    <name type="scientific">Myroides profundi</name>
    <dbReference type="NCBI Taxonomy" id="480520"/>
    <lineage>
        <taxon>Bacteria</taxon>
        <taxon>Pseudomonadati</taxon>
        <taxon>Bacteroidota</taxon>
        <taxon>Flavobacteriia</taxon>
        <taxon>Flavobacteriales</taxon>
        <taxon>Flavobacteriaceae</taxon>
        <taxon>Myroides</taxon>
    </lineage>
</organism>
<proteinExistence type="predicted"/>
<accession>A0AAJ5BFB5</accession>
<dbReference type="AlphaFoldDB" id="A0AAJ5BFB5"/>
<gene>
    <name evidence="1" type="ORF">SAMN04488089_11853</name>
</gene>
<sequence length="84" mass="10114">MLGCNLLYRVLLVFIEKITFITRFDSILVYPVVIKVIKERLNLKNDFWENYHSKNLTLLISKITDMVFNKNYNIYLTNNKRLIN</sequence>
<keyword evidence="2" id="KW-1185">Reference proteome</keyword>
<dbReference type="EMBL" id="FOFY01000018">
    <property type="protein sequence ID" value="SER53733.1"/>
    <property type="molecule type" value="Genomic_DNA"/>
</dbReference>
<dbReference type="Proteomes" id="UP000183496">
    <property type="component" value="Unassembled WGS sequence"/>
</dbReference>
<evidence type="ECO:0000313" key="2">
    <source>
        <dbReference type="Proteomes" id="UP000183496"/>
    </source>
</evidence>
<comment type="caution">
    <text evidence="1">The sequence shown here is derived from an EMBL/GenBank/DDBJ whole genome shotgun (WGS) entry which is preliminary data.</text>
</comment>
<name>A0AAJ5BFB5_MYRPR</name>
<protein>
    <submittedName>
        <fullName evidence="1">Uncharacterized protein</fullName>
    </submittedName>
</protein>
<evidence type="ECO:0000313" key="1">
    <source>
        <dbReference type="EMBL" id="SER53733.1"/>
    </source>
</evidence>
<reference evidence="1 2" key="1">
    <citation type="submission" date="2016-10" db="EMBL/GenBank/DDBJ databases">
        <authorList>
            <person name="Varghese N."/>
            <person name="Submissions S."/>
        </authorList>
    </citation>
    <scope>NUCLEOTIDE SEQUENCE [LARGE SCALE GENOMIC DNA]</scope>
    <source>
        <strain evidence="2">DSM 19823 / KCTC 23066 / CCTCC M 208030 / D25</strain>
    </source>
</reference>